<feature type="domain" description="N-acetyltransferase" evidence="1">
    <location>
        <begin position="1"/>
        <end position="159"/>
    </location>
</feature>
<evidence type="ECO:0000313" key="3">
    <source>
        <dbReference type="Proteomes" id="UP000683575"/>
    </source>
</evidence>
<evidence type="ECO:0000259" key="1">
    <source>
        <dbReference type="PROSITE" id="PS51186"/>
    </source>
</evidence>
<protein>
    <submittedName>
        <fullName evidence="2">GNAT family N-acetyltransferase</fullName>
    </submittedName>
</protein>
<dbReference type="Pfam" id="PF13302">
    <property type="entry name" value="Acetyltransf_3"/>
    <property type="match status" value="1"/>
</dbReference>
<sequence>MTLRPWVLEDAEAALAVYGEADVARWLSPAMERVDGVDRMRSLIGTWLGEDLEPPQGRWAVELSGTGELVGGVAVLPLPPQGEDLEVAWQLAPHAWGHGYAAEAGHAVAHHAFASGVDELFAVVRTQNGRGAATAQRVGMEWVGETEKYYDLRLQVFRLRKGELDVPIAPQRG</sequence>
<keyword evidence="3" id="KW-1185">Reference proteome</keyword>
<organism evidence="2 3">
    <name type="scientific">Nocardioides panacis</name>
    <dbReference type="NCBI Taxonomy" id="2849501"/>
    <lineage>
        <taxon>Bacteria</taxon>
        <taxon>Bacillati</taxon>
        <taxon>Actinomycetota</taxon>
        <taxon>Actinomycetes</taxon>
        <taxon>Propionibacteriales</taxon>
        <taxon>Nocardioidaceae</taxon>
        <taxon>Nocardioides</taxon>
    </lineage>
</organism>
<dbReference type="PANTHER" id="PTHR43792">
    <property type="entry name" value="GNAT FAMILY, PUTATIVE (AFU_ORTHOLOGUE AFUA_3G00765)-RELATED-RELATED"/>
    <property type="match status" value="1"/>
</dbReference>
<dbReference type="AlphaFoldDB" id="A0A975T466"/>
<accession>A0A975T466</accession>
<dbReference type="Proteomes" id="UP000683575">
    <property type="component" value="Chromosome"/>
</dbReference>
<dbReference type="EMBL" id="CP077062">
    <property type="protein sequence ID" value="QWZ10650.1"/>
    <property type="molecule type" value="Genomic_DNA"/>
</dbReference>
<dbReference type="PROSITE" id="PS51186">
    <property type="entry name" value="GNAT"/>
    <property type="match status" value="1"/>
</dbReference>
<gene>
    <name evidence="2" type="ORF">KRR39_17705</name>
</gene>
<dbReference type="InterPro" id="IPR000182">
    <property type="entry name" value="GNAT_dom"/>
</dbReference>
<proteinExistence type="predicted"/>
<reference evidence="2" key="1">
    <citation type="submission" date="2021-06" db="EMBL/GenBank/DDBJ databases">
        <title>Complete genome sequence of Nocardioides sp. G188.</title>
        <authorList>
            <person name="Im W.-T."/>
        </authorList>
    </citation>
    <scope>NUCLEOTIDE SEQUENCE</scope>
    <source>
        <strain evidence="2">G188</strain>
    </source>
</reference>
<name>A0A975T466_9ACTN</name>
<evidence type="ECO:0000313" key="2">
    <source>
        <dbReference type="EMBL" id="QWZ10650.1"/>
    </source>
</evidence>
<dbReference type="InterPro" id="IPR051531">
    <property type="entry name" value="N-acetyltransferase"/>
</dbReference>
<dbReference type="KEGG" id="nps:KRR39_17705"/>
<dbReference type="PANTHER" id="PTHR43792:SF1">
    <property type="entry name" value="N-ACETYLTRANSFERASE DOMAIN-CONTAINING PROTEIN"/>
    <property type="match status" value="1"/>
</dbReference>
<dbReference type="GO" id="GO:0016747">
    <property type="term" value="F:acyltransferase activity, transferring groups other than amino-acyl groups"/>
    <property type="evidence" value="ECO:0007669"/>
    <property type="project" value="InterPro"/>
</dbReference>